<keyword evidence="1" id="KW-1133">Transmembrane helix</keyword>
<proteinExistence type="predicted"/>
<sequence length="239" mass="26915">MAVLSNTAQELDQLIQKIKTLKGKSASNELSEVNQVHISKIRLSQRPKKRHVLVWFSIGLVLTFIIIILGLYFTSSNFLLGPTQDATKETNPVLSDEWKEYKNSDLGFKIKIPTSWANSQTTKLLSGAEVNFDEKLKITATSIIDSSSDGEEIINDLINEKFGNQDFKLHNYTIGDKAGKIAFAKTGNDYLETYIVFINDNAKKEIITISYVLNPRNNNDYLTIDYILSSLELTKTISL</sequence>
<evidence type="ECO:0000313" key="2">
    <source>
        <dbReference type="EMBL" id="OGM28011.1"/>
    </source>
</evidence>
<reference evidence="2 3" key="1">
    <citation type="journal article" date="2016" name="Nat. Commun.">
        <title>Thousands of microbial genomes shed light on interconnected biogeochemical processes in an aquifer system.</title>
        <authorList>
            <person name="Anantharaman K."/>
            <person name="Brown C.T."/>
            <person name="Hug L.A."/>
            <person name="Sharon I."/>
            <person name="Castelle C.J."/>
            <person name="Probst A.J."/>
            <person name="Thomas B.C."/>
            <person name="Singh A."/>
            <person name="Wilkins M.J."/>
            <person name="Karaoz U."/>
            <person name="Brodie E.L."/>
            <person name="Williams K.H."/>
            <person name="Hubbard S.S."/>
            <person name="Banfield J.F."/>
        </authorList>
    </citation>
    <scope>NUCLEOTIDE SEQUENCE [LARGE SCALE GENOMIC DNA]</scope>
</reference>
<keyword evidence="1" id="KW-0472">Membrane</keyword>
<gene>
    <name evidence="2" type="ORF">A2627_00520</name>
</gene>
<dbReference type="AlphaFoldDB" id="A0A1F7YKZ6"/>
<evidence type="ECO:0000313" key="3">
    <source>
        <dbReference type="Proteomes" id="UP000178851"/>
    </source>
</evidence>
<protein>
    <submittedName>
        <fullName evidence="2">Uncharacterized protein</fullName>
    </submittedName>
</protein>
<organism evidence="2 3">
    <name type="scientific">Candidatus Woesebacteria bacterium RIFCSPHIGHO2_01_FULL_39_28</name>
    <dbReference type="NCBI Taxonomy" id="1802496"/>
    <lineage>
        <taxon>Bacteria</taxon>
        <taxon>Candidatus Woeseibacteriota</taxon>
    </lineage>
</organism>
<comment type="caution">
    <text evidence="2">The sequence shown here is derived from an EMBL/GenBank/DDBJ whole genome shotgun (WGS) entry which is preliminary data.</text>
</comment>
<evidence type="ECO:0000256" key="1">
    <source>
        <dbReference type="SAM" id="Phobius"/>
    </source>
</evidence>
<feature type="transmembrane region" description="Helical" evidence="1">
    <location>
        <begin position="52"/>
        <end position="73"/>
    </location>
</feature>
<keyword evidence="1" id="KW-0812">Transmembrane</keyword>
<name>A0A1F7YKZ6_9BACT</name>
<dbReference type="EMBL" id="MGGI01000001">
    <property type="protein sequence ID" value="OGM28011.1"/>
    <property type="molecule type" value="Genomic_DNA"/>
</dbReference>
<dbReference type="Proteomes" id="UP000178851">
    <property type="component" value="Unassembled WGS sequence"/>
</dbReference>
<accession>A0A1F7YKZ6</accession>